<evidence type="ECO:0000256" key="3">
    <source>
        <dbReference type="ARBA" id="ARBA00022989"/>
    </source>
</evidence>
<dbReference type="InterPro" id="IPR036259">
    <property type="entry name" value="MFS_trans_sf"/>
</dbReference>
<dbReference type="InterPro" id="IPR011701">
    <property type="entry name" value="MFS"/>
</dbReference>
<dbReference type="FunFam" id="1.20.1250.20:FF:000286">
    <property type="entry name" value="MFS efflux transporter"/>
    <property type="match status" value="1"/>
</dbReference>
<keyword evidence="2 6" id="KW-0812">Transmembrane</keyword>
<dbReference type="Proteomes" id="UP000800041">
    <property type="component" value="Unassembled WGS sequence"/>
</dbReference>
<keyword evidence="3 6" id="KW-1133">Transmembrane helix</keyword>
<feature type="transmembrane region" description="Helical" evidence="6">
    <location>
        <begin position="322"/>
        <end position="346"/>
    </location>
</feature>
<feature type="transmembrane region" description="Helical" evidence="6">
    <location>
        <begin position="389"/>
        <end position="408"/>
    </location>
</feature>
<feature type="transmembrane region" description="Helical" evidence="6">
    <location>
        <begin position="199"/>
        <end position="222"/>
    </location>
</feature>
<dbReference type="Pfam" id="PF07690">
    <property type="entry name" value="MFS_1"/>
    <property type="match status" value="1"/>
</dbReference>
<keyword evidence="4 6" id="KW-0472">Membrane</keyword>
<proteinExistence type="predicted"/>
<gene>
    <name evidence="8" type="ORF">K402DRAFT_357972</name>
</gene>
<dbReference type="GO" id="GO:0016020">
    <property type="term" value="C:membrane"/>
    <property type="evidence" value="ECO:0007669"/>
    <property type="project" value="UniProtKB-SubCell"/>
</dbReference>
<feature type="transmembrane region" description="Helical" evidence="6">
    <location>
        <begin position="260"/>
        <end position="279"/>
    </location>
</feature>
<dbReference type="AlphaFoldDB" id="A0A6G1GW18"/>
<comment type="subcellular location">
    <subcellularLocation>
        <location evidence="1">Membrane</location>
        <topology evidence="1">Multi-pass membrane protein</topology>
    </subcellularLocation>
</comment>
<dbReference type="SUPFAM" id="SSF103473">
    <property type="entry name" value="MFS general substrate transporter"/>
    <property type="match status" value="1"/>
</dbReference>
<accession>A0A6G1GW18</accession>
<dbReference type="EMBL" id="ML977164">
    <property type="protein sequence ID" value="KAF1984997.1"/>
    <property type="molecule type" value="Genomic_DNA"/>
</dbReference>
<feature type="transmembrane region" description="Helical" evidence="6">
    <location>
        <begin position="137"/>
        <end position="160"/>
    </location>
</feature>
<dbReference type="InterPro" id="IPR051788">
    <property type="entry name" value="MFS_Transporter"/>
</dbReference>
<dbReference type="PROSITE" id="PS50850">
    <property type="entry name" value="MFS"/>
    <property type="match status" value="1"/>
</dbReference>
<feature type="transmembrane region" description="Helical" evidence="6">
    <location>
        <begin position="358"/>
        <end position="377"/>
    </location>
</feature>
<feature type="transmembrane region" description="Helical" evidence="6">
    <location>
        <begin position="414"/>
        <end position="436"/>
    </location>
</feature>
<evidence type="ECO:0000256" key="6">
    <source>
        <dbReference type="SAM" id="Phobius"/>
    </source>
</evidence>
<feature type="domain" description="Major facilitator superfamily (MFS) profile" evidence="7">
    <location>
        <begin position="102"/>
        <end position="500"/>
    </location>
</feature>
<evidence type="ECO:0000256" key="5">
    <source>
        <dbReference type="SAM" id="MobiDB-lite"/>
    </source>
</evidence>
<name>A0A6G1GW18_9PEZI</name>
<protein>
    <submittedName>
        <fullName evidence="8">MFS general substrate transporter</fullName>
    </submittedName>
</protein>
<feature type="transmembrane region" description="Helical" evidence="6">
    <location>
        <begin position="476"/>
        <end position="496"/>
    </location>
</feature>
<dbReference type="PANTHER" id="PTHR23514">
    <property type="entry name" value="BYPASS OF STOP CODON PROTEIN 6"/>
    <property type="match status" value="1"/>
</dbReference>
<evidence type="ECO:0000313" key="9">
    <source>
        <dbReference type="Proteomes" id="UP000800041"/>
    </source>
</evidence>
<feature type="transmembrane region" description="Helical" evidence="6">
    <location>
        <begin position="234"/>
        <end position="254"/>
    </location>
</feature>
<evidence type="ECO:0000313" key="8">
    <source>
        <dbReference type="EMBL" id="KAF1984997.1"/>
    </source>
</evidence>
<dbReference type="InterPro" id="IPR020846">
    <property type="entry name" value="MFS_dom"/>
</dbReference>
<evidence type="ECO:0000256" key="1">
    <source>
        <dbReference type="ARBA" id="ARBA00004141"/>
    </source>
</evidence>
<dbReference type="PANTHER" id="PTHR23514:SF6">
    <property type="entry name" value="MAJOR FACILITATOR SUPERFAMILY (MFS) PROFILE DOMAIN-CONTAINING PROTEIN"/>
    <property type="match status" value="1"/>
</dbReference>
<reference evidence="8" key="1">
    <citation type="journal article" date="2020" name="Stud. Mycol.">
        <title>101 Dothideomycetes genomes: a test case for predicting lifestyles and emergence of pathogens.</title>
        <authorList>
            <person name="Haridas S."/>
            <person name="Albert R."/>
            <person name="Binder M."/>
            <person name="Bloem J."/>
            <person name="Labutti K."/>
            <person name="Salamov A."/>
            <person name="Andreopoulos B."/>
            <person name="Baker S."/>
            <person name="Barry K."/>
            <person name="Bills G."/>
            <person name="Bluhm B."/>
            <person name="Cannon C."/>
            <person name="Castanera R."/>
            <person name="Culley D."/>
            <person name="Daum C."/>
            <person name="Ezra D."/>
            <person name="Gonzalez J."/>
            <person name="Henrissat B."/>
            <person name="Kuo A."/>
            <person name="Liang C."/>
            <person name="Lipzen A."/>
            <person name="Lutzoni F."/>
            <person name="Magnuson J."/>
            <person name="Mondo S."/>
            <person name="Nolan M."/>
            <person name="Ohm R."/>
            <person name="Pangilinan J."/>
            <person name="Park H.-J."/>
            <person name="Ramirez L."/>
            <person name="Alfaro M."/>
            <person name="Sun H."/>
            <person name="Tritt A."/>
            <person name="Yoshinaga Y."/>
            <person name="Zwiers L.-H."/>
            <person name="Turgeon B."/>
            <person name="Goodwin S."/>
            <person name="Spatafora J."/>
            <person name="Crous P."/>
            <person name="Grigoriev I."/>
        </authorList>
    </citation>
    <scope>NUCLEOTIDE SEQUENCE</scope>
    <source>
        <strain evidence="8">CBS 113979</strain>
    </source>
</reference>
<sequence>MSSHAFGAILDIQGQSSKSDIITDPPAVLPKSGITSPSPIELDEYQWGQKYTGPSSHTGHKSGGNTGYQTPRTPNELEMSRPPSPRLEDASELVQSWSNPPMNKWRVLACCLSYTGTGLLDSAPGALIPYMEAHYDIGYATVSLIFITNAIGFILAAFFNDAVLQRLGRAKSLMLSEVVMSLALVVVICAPPFPVVVTAFLFIGLPYSMILAMNNVFCANLADSTVILGAAHGSYGIGGILGPIMATALASNGILWSRFYIITLGVRLLTLVFAGWAFWNYEKEAPSRLLSALERTASQQLAVDNGEPSKRKLLVQALKNRVTIMGALFIFAYQGAEVSISGWVISFLISVRHGDPAQVGYVTAGFWGGITVGRFVLSHAAPRIGEKRFVYLLGLGTIAFQILVWFVPNIIGDAVAVAIVGLLLGPIYPCGQTVFARLLPRNIQMTSIGFIASAGSSGGAIAPFLTGLLAQAVGTFVMHPICIGLFVLMLACWFGLPAVQKRKE</sequence>
<dbReference type="Gene3D" id="1.20.1250.20">
    <property type="entry name" value="MFS general substrate transporter like domains"/>
    <property type="match status" value="2"/>
</dbReference>
<feature type="transmembrane region" description="Helical" evidence="6">
    <location>
        <begin position="172"/>
        <end position="193"/>
    </location>
</feature>
<evidence type="ECO:0000256" key="2">
    <source>
        <dbReference type="ARBA" id="ARBA00022692"/>
    </source>
</evidence>
<evidence type="ECO:0000256" key="4">
    <source>
        <dbReference type="ARBA" id="ARBA00023136"/>
    </source>
</evidence>
<organism evidence="8 9">
    <name type="scientific">Aulographum hederae CBS 113979</name>
    <dbReference type="NCBI Taxonomy" id="1176131"/>
    <lineage>
        <taxon>Eukaryota</taxon>
        <taxon>Fungi</taxon>
        <taxon>Dikarya</taxon>
        <taxon>Ascomycota</taxon>
        <taxon>Pezizomycotina</taxon>
        <taxon>Dothideomycetes</taxon>
        <taxon>Pleosporomycetidae</taxon>
        <taxon>Aulographales</taxon>
        <taxon>Aulographaceae</taxon>
    </lineage>
</organism>
<keyword evidence="9" id="KW-1185">Reference proteome</keyword>
<feature type="transmembrane region" description="Helical" evidence="6">
    <location>
        <begin position="448"/>
        <end position="470"/>
    </location>
</feature>
<dbReference type="OrthoDB" id="413079at2759"/>
<dbReference type="FunFam" id="1.20.1250.20:FF:000308">
    <property type="entry name" value="MFS efflux transporter"/>
    <property type="match status" value="1"/>
</dbReference>
<feature type="region of interest" description="Disordered" evidence="5">
    <location>
        <begin position="13"/>
        <end position="86"/>
    </location>
</feature>
<evidence type="ECO:0000259" key="7">
    <source>
        <dbReference type="PROSITE" id="PS50850"/>
    </source>
</evidence>
<dbReference type="GO" id="GO:0022857">
    <property type="term" value="F:transmembrane transporter activity"/>
    <property type="evidence" value="ECO:0007669"/>
    <property type="project" value="InterPro"/>
</dbReference>